<evidence type="ECO:0000256" key="7">
    <source>
        <dbReference type="SAM" id="MobiDB-lite"/>
    </source>
</evidence>
<dbReference type="NCBIfam" id="TIGR00937">
    <property type="entry name" value="2A51"/>
    <property type="match status" value="1"/>
</dbReference>
<keyword evidence="10" id="KW-1185">Reference proteome</keyword>
<dbReference type="EMBL" id="JALLPJ020000424">
    <property type="protein sequence ID" value="KAL3792620.1"/>
    <property type="molecule type" value="Genomic_DNA"/>
</dbReference>
<name>A0ABD3PXA1_9STRA</name>
<dbReference type="GO" id="GO:0005886">
    <property type="term" value="C:plasma membrane"/>
    <property type="evidence" value="ECO:0007669"/>
    <property type="project" value="UniProtKB-SubCell"/>
</dbReference>
<dbReference type="Pfam" id="PF02417">
    <property type="entry name" value="Chromate_transp"/>
    <property type="match status" value="2"/>
</dbReference>
<accession>A0ABD3PXA1</accession>
<evidence type="ECO:0000256" key="3">
    <source>
        <dbReference type="ARBA" id="ARBA00022475"/>
    </source>
</evidence>
<keyword evidence="3" id="KW-1003">Cell membrane</keyword>
<dbReference type="Proteomes" id="UP001530400">
    <property type="component" value="Unassembled WGS sequence"/>
</dbReference>
<keyword evidence="4 8" id="KW-0812">Transmembrane</keyword>
<evidence type="ECO:0000256" key="4">
    <source>
        <dbReference type="ARBA" id="ARBA00022692"/>
    </source>
</evidence>
<evidence type="ECO:0000313" key="9">
    <source>
        <dbReference type="EMBL" id="KAL3792620.1"/>
    </source>
</evidence>
<feature type="transmembrane region" description="Helical" evidence="8">
    <location>
        <begin position="212"/>
        <end position="228"/>
    </location>
</feature>
<sequence>MAMEDKPETPLASEEVRETSDALEKGSENQPDGVGATAHTTSNEDSDEFNANPEDGAVVLKEKSAAELLEEDIPWRTRFVQVVKTYAPLGLVAFGGPQAHVAILRDHLVVQRKWLDEEQFTELFAIGQGLPGPTSTQLVVSTALARAGPIGGITAFMLWNLPGLIVLITCGVLIATFVDPYNPPWYLVGLPPAAISLVFKAFYGFGVKLDKLGVILCLISALVSVLINGDERITPSVSQFVYPSMLVLGGITSYIDSRRKEPYGTYKSASKGWDAESDLTMRRIGIPIWVGALIWVMWAVILGTTVSIVNKAHREGREINVYLEIFEVMFRIGSLIFGGGQVVLPMLQTEVVPQWMTKEQFLQGLGLAQSMPGPLFNFSAYLGAVYQGVAGGLVAWAGLFGPGILLIFGMVPFWARLRHVQWFKSSLNGVNATAIGLVGAACVILWEGAIATAADAMVFILAGTLAMVYGWGAPWVVLAGGVFGAILHEDALSLGQVEWCTLSAEGGM</sequence>
<dbReference type="PANTHER" id="PTHR33567">
    <property type="entry name" value="CHROMATE ION TRANSPORTER (EUROFUNG)"/>
    <property type="match status" value="1"/>
</dbReference>
<dbReference type="InterPro" id="IPR003370">
    <property type="entry name" value="Chromate_transpt"/>
</dbReference>
<comment type="similarity">
    <text evidence="2">Belongs to the chromate ion transporter (CHR) (TC 2.A.51) family.</text>
</comment>
<organism evidence="9 10">
    <name type="scientific">Cyclotella atomus</name>
    <dbReference type="NCBI Taxonomy" id="382360"/>
    <lineage>
        <taxon>Eukaryota</taxon>
        <taxon>Sar</taxon>
        <taxon>Stramenopiles</taxon>
        <taxon>Ochrophyta</taxon>
        <taxon>Bacillariophyta</taxon>
        <taxon>Coscinodiscophyceae</taxon>
        <taxon>Thalassiosirophycidae</taxon>
        <taxon>Stephanodiscales</taxon>
        <taxon>Stephanodiscaceae</taxon>
        <taxon>Cyclotella</taxon>
    </lineage>
</organism>
<feature type="transmembrane region" description="Helical" evidence="8">
    <location>
        <begin position="184"/>
        <end position="205"/>
    </location>
</feature>
<feature type="transmembrane region" description="Helical" evidence="8">
    <location>
        <begin position="328"/>
        <end position="347"/>
    </location>
</feature>
<dbReference type="AlphaFoldDB" id="A0ABD3PXA1"/>
<proteinExistence type="inferred from homology"/>
<keyword evidence="6 8" id="KW-0472">Membrane</keyword>
<reference evidence="9 10" key="1">
    <citation type="submission" date="2024-10" db="EMBL/GenBank/DDBJ databases">
        <title>Updated reference genomes for cyclostephanoid diatoms.</title>
        <authorList>
            <person name="Roberts W.R."/>
            <person name="Alverson A.J."/>
        </authorList>
    </citation>
    <scope>NUCLEOTIDE SEQUENCE [LARGE SCALE GENOMIC DNA]</scope>
    <source>
        <strain evidence="9 10">AJA010-31</strain>
    </source>
</reference>
<feature type="transmembrane region" description="Helical" evidence="8">
    <location>
        <begin position="393"/>
        <end position="415"/>
    </location>
</feature>
<feature type="transmembrane region" description="Helical" evidence="8">
    <location>
        <begin position="458"/>
        <end position="487"/>
    </location>
</feature>
<dbReference type="InterPro" id="IPR014047">
    <property type="entry name" value="Chr_Tranpt_l_chain"/>
</dbReference>
<feature type="transmembrane region" description="Helical" evidence="8">
    <location>
        <begin position="286"/>
        <end position="308"/>
    </location>
</feature>
<feature type="transmembrane region" description="Helical" evidence="8">
    <location>
        <begin position="156"/>
        <end position="178"/>
    </location>
</feature>
<comment type="subcellular location">
    <subcellularLocation>
        <location evidence="1">Cell membrane</location>
        <topology evidence="1">Multi-pass membrane protein</topology>
    </subcellularLocation>
</comment>
<feature type="region of interest" description="Disordered" evidence="7">
    <location>
        <begin position="1"/>
        <end position="52"/>
    </location>
</feature>
<protein>
    <recommendedName>
        <fullName evidence="11">Chromate transporter</fullName>
    </recommendedName>
</protein>
<feature type="transmembrane region" description="Helical" evidence="8">
    <location>
        <begin position="427"/>
        <end position="446"/>
    </location>
</feature>
<feature type="compositionally biased region" description="Basic and acidic residues" evidence="7">
    <location>
        <begin position="1"/>
        <end position="27"/>
    </location>
</feature>
<evidence type="ECO:0000256" key="2">
    <source>
        <dbReference type="ARBA" id="ARBA00005262"/>
    </source>
</evidence>
<evidence type="ECO:0000256" key="6">
    <source>
        <dbReference type="ARBA" id="ARBA00023136"/>
    </source>
</evidence>
<dbReference type="PANTHER" id="PTHR33567:SF3">
    <property type="entry name" value="CHROMATE ION TRANSPORTER (EUROFUNG)"/>
    <property type="match status" value="1"/>
</dbReference>
<evidence type="ECO:0000313" key="10">
    <source>
        <dbReference type="Proteomes" id="UP001530400"/>
    </source>
</evidence>
<evidence type="ECO:0000256" key="1">
    <source>
        <dbReference type="ARBA" id="ARBA00004651"/>
    </source>
</evidence>
<keyword evidence="5 8" id="KW-1133">Transmembrane helix</keyword>
<dbReference type="PIRSF" id="PIRSF004810">
    <property type="entry name" value="ChrA"/>
    <property type="match status" value="1"/>
</dbReference>
<feature type="transmembrane region" description="Helical" evidence="8">
    <location>
        <begin position="240"/>
        <end position="257"/>
    </location>
</feature>
<evidence type="ECO:0000256" key="8">
    <source>
        <dbReference type="SAM" id="Phobius"/>
    </source>
</evidence>
<evidence type="ECO:0000256" key="5">
    <source>
        <dbReference type="ARBA" id="ARBA00022989"/>
    </source>
</evidence>
<evidence type="ECO:0008006" key="11">
    <source>
        <dbReference type="Google" id="ProtNLM"/>
    </source>
</evidence>
<comment type="caution">
    <text evidence="9">The sequence shown here is derived from an EMBL/GenBank/DDBJ whole genome shotgun (WGS) entry which is preliminary data.</text>
</comment>
<gene>
    <name evidence="9" type="ORF">ACHAWO_008781</name>
</gene>